<evidence type="ECO:0000313" key="2">
    <source>
        <dbReference type="Proteomes" id="UP000719412"/>
    </source>
</evidence>
<comment type="caution">
    <text evidence="1">The sequence shown here is derived from an EMBL/GenBank/DDBJ whole genome shotgun (WGS) entry which is preliminary data.</text>
</comment>
<protein>
    <submittedName>
        <fullName evidence="1">Uncharacterized protein</fullName>
    </submittedName>
</protein>
<dbReference type="EMBL" id="JABDTM020011918">
    <property type="protein sequence ID" value="KAH0820427.1"/>
    <property type="molecule type" value="Genomic_DNA"/>
</dbReference>
<reference evidence="1" key="2">
    <citation type="submission" date="2021-08" db="EMBL/GenBank/DDBJ databases">
        <authorList>
            <person name="Eriksson T."/>
        </authorList>
    </citation>
    <scope>NUCLEOTIDE SEQUENCE</scope>
    <source>
        <strain evidence="1">Stoneville</strain>
        <tissue evidence="1">Whole head</tissue>
    </source>
</reference>
<evidence type="ECO:0000313" key="1">
    <source>
        <dbReference type="EMBL" id="KAH0820427.1"/>
    </source>
</evidence>
<keyword evidence="2" id="KW-1185">Reference proteome</keyword>
<sequence length="127" mass="15306">MGKSRRIHNRRERERVESDHLPLEISIEANNEERGKGRETEEQKKVTIKIWDDQRVEEDMRRLEKARFEEQEVEKMAVELKEVIEKATTKKQVIVKGAKGTRKKNEWWDKKEAVKTGFERMEKEQDQ</sequence>
<proteinExistence type="predicted"/>
<organism evidence="1 2">
    <name type="scientific">Tenebrio molitor</name>
    <name type="common">Yellow mealworm beetle</name>
    <dbReference type="NCBI Taxonomy" id="7067"/>
    <lineage>
        <taxon>Eukaryota</taxon>
        <taxon>Metazoa</taxon>
        <taxon>Ecdysozoa</taxon>
        <taxon>Arthropoda</taxon>
        <taxon>Hexapoda</taxon>
        <taxon>Insecta</taxon>
        <taxon>Pterygota</taxon>
        <taxon>Neoptera</taxon>
        <taxon>Endopterygota</taxon>
        <taxon>Coleoptera</taxon>
        <taxon>Polyphaga</taxon>
        <taxon>Cucujiformia</taxon>
        <taxon>Tenebrionidae</taxon>
        <taxon>Tenebrio</taxon>
    </lineage>
</organism>
<reference evidence="1" key="1">
    <citation type="journal article" date="2020" name="J Insects Food Feed">
        <title>The yellow mealworm (Tenebrio molitor) genome: a resource for the emerging insects as food and feed industry.</title>
        <authorList>
            <person name="Eriksson T."/>
            <person name="Andere A."/>
            <person name="Kelstrup H."/>
            <person name="Emery V."/>
            <person name="Picard C."/>
        </authorList>
    </citation>
    <scope>NUCLEOTIDE SEQUENCE</scope>
    <source>
        <strain evidence="1">Stoneville</strain>
        <tissue evidence="1">Whole head</tissue>
    </source>
</reference>
<gene>
    <name evidence="1" type="ORF">GEV33_002364</name>
</gene>
<accession>A0A8J6HTN2</accession>
<dbReference type="Proteomes" id="UP000719412">
    <property type="component" value="Unassembled WGS sequence"/>
</dbReference>
<name>A0A8J6HTN2_TENMO</name>
<dbReference type="AlphaFoldDB" id="A0A8J6HTN2"/>